<proteinExistence type="predicted"/>
<organism evidence="2 3">
    <name type="scientific">Scophthalmus maximus</name>
    <name type="common">Turbot</name>
    <name type="synonym">Psetta maxima</name>
    <dbReference type="NCBI Taxonomy" id="52904"/>
    <lineage>
        <taxon>Eukaryota</taxon>
        <taxon>Metazoa</taxon>
        <taxon>Chordata</taxon>
        <taxon>Craniata</taxon>
        <taxon>Vertebrata</taxon>
        <taxon>Euteleostomi</taxon>
        <taxon>Actinopterygii</taxon>
        <taxon>Neopterygii</taxon>
        <taxon>Teleostei</taxon>
        <taxon>Neoteleostei</taxon>
        <taxon>Acanthomorphata</taxon>
        <taxon>Carangaria</taxon>
        <taxon>Pleuronectiformes</taxon>
        <taxon>Pleuronectoidei</taxon>
        <taxon>Scophthalmidae</taxon>
        <taxon>Scophthalmus</taxon>
    </lineage>
</organism>
<protein>
    <submittedName>
        <fullName evidence="2">Uncharacterized protein</fullName>
    </submittedName>
</protein>
<evidence type="ECO:0000256" key="1">
    <source>
        <dbReference type="SAM" id="MobiDB-lite"/>
    </source>
</evidence>
<accession>A0A8D3A8G8</accession>
<feature type="compositionally biased region" description="Polar residues" evidence="1">
    <location>
        <begin position="55"/>
        <end position="73"/>
    </location>
</feature>
<dbReference type="GeneTree" id="ENSGT01040000244721"/>
<dbReference type="PANTHER" id="PTHR22708:SF0">
    <property type="entry name" value="LEUCINE-RICH REPEAT-CONTAINING PROTEIN 56"/>
    <property type="match status" value="1"/>
</dbReference>
<dbReference type="PANTHER" id="PTHR22708">
    <property type="entry name" value="LEUCINE-RICH REPEAT-CONTAINING PROTEIN 56"/>
    <property type="match status" value="1"/>
</dbReference>
<evidence type="ECO:0000313" key="2">
    <source>
        <dbReference type="Ensembl" id="ENSSMAP00000014219.2"/>
    </source>
</evidence>
<dbReference type="Proteomes" id="UP000694558">
    <property type="component" value="Chromosome 10"/>
</dbReference>
<feature type="compositionally biased region" description="Basic and acidic residues" evidence="1">
    <location>
        <begin position="211"/>
        <end position="225"/>
    </location>
</feature>
<feature type="region of interest" description="Disordered" evidence="1">
    <location>
        <begin position="401"/>
        <end position="444"/>
    </location>
</feature>
<feature type="region of interest" description="Disordered" evidence="1">
    <location>
        <begin position="1"/>
        <end position="87"/>
    </location>
</feature>
<feature type="region of interest" description="Disordered" evidence="1">
    <location>
        <begin position="194"/>
        <end position="245"/>
    </location>
</feature>
<feature type="compositionally biased region" description="Polar residues" evidence="1">
    <location>
        <begin position="228"/>
        <end position="239"/>
    </location>
</feature>
<dbReference type="AlphaFoldDB" id="A0A8D3A8G8"/>
<reference evidence="2" key="2">
    <citation type="submission" date="2025-08" db="UniProtKB">
        <authorList>
            <consortium name="Ensembl"/>
        </authorList>
    </citation>
    <scope>IDENTIFICATION</scope>
</reference>
<feature type="compositionally biased region" description="Low complexity" evidence="1">
    <location>
        <begin position="413"/>
        <end position="430"/>
    </location>
</feature>
<reference evidence="2" key="1">
    <citation type="submission" date="2023-05" db="EMBL/GenBank/DDBJ databases">
        <title>High-quality long-read genome of Scophthalmus maximus.</title>
        <authorList>
            <person name="Lien S."/>
            <person name="Martinez P."/>
        </authorList>
    </citation>
    <scope>NUCLEOTIDE SEQUENCE [LARGE SCALE GENOMIC DNA]</scope>
</reference>
<evidence type="ECO:0000313" key="3">
    <source>
        <dbReference type="Proteomes" id="UP000694558"/>
    </source>
</evidence>
<sequence>MGEDWAILRNAIKNGNPSQSAAEDEETADSACPYSRPSSARRPDTSRSCVRPLSSVGSRPQTGSRPMSATRSGVLSPPGSRPGSADSDLAAVDAETSFLTHGAGKILFCGNPVQAIRARREKLKTAPTGSTLIPRDLPIHIPEHTYDLEEPDVGKRCDVFAELRAWRAQHSRRLQAIETERLPQVLAIQHRDEEMEENDYEGDGFVNVRNDSSEEEHREEKHGDSLETALTDSSFQSLSPDPYHREALSPDVAQLSLSSDTTLSPSPPVCATAAPGNRIPKGFRARRLRLGQANSEHLPDSGRVSCSHGTGDTEQTLHRVQQLTRTNVALLALTAHTPCPPPSSALHEGLMDSSCTTYPLRRGVGAHRSYELGMQMRGKLHRERKTKCGEGLVQCTVWQQAPPHSSDVQTPGQASDYSSSHSQSSSADASPATHTSALQREPTP</sequence>
<feature type="region of interest" description="Disordered" evidence="1">
    <location>
        <begin position="258"/>
        <end position="278"/>
    </location>
</feature>
<dbReference type="Ensembl" id="ENSSMAT00000014409.2">
    <property type="protein sequence ID" value="ENSSMAP00000014219.2"/>
    <property type="gene ID" value="ENSSMAG00000008721.2"/>
</dbReference>
<feature type="compositionally biased region" description="Polar residues" evidence="1">
    <location>
        <begin position="401"/>
        <end position="412"/>
    </location>
</feature>
<dbReference type="InterPro" id="IPR040091">
    <property type="entry name" value="LRRC56"/>
</dbReference>
<name>A0A8D3A8G8_SCOMX</name>